<gene>
    <name evidence="1" type="ORF">ACFSR3_12315</name>
</gene>
<dbReference type="Proteomes" id="UP001597480">
    <property type="component" value="Unassembled WGS sequence"/>
</dbReference>
<evidence type="ECO:0000313" key="1">
    <source>
        <dbReference type="EMBL" id="MFD2602845.1"/>
    </source>
</evidence>
<comment type="caution">
    <text evidence="1">The sequence shown here is derived from an EMBL/GenBank/DDBJ whole genome shotgun (WGS) entry which is preliminary data.</text>
</comment>
<keyword evidence="2" id="KW-1185">Reference proteome</keyword>
<sequence>MRLLLFFLFCTLHSIAQDQEAKLFFKDGTTVIGYGEIKTKGFLNTEVEPKILFRFSKDEKADEWDYEMVDKIELQGFEGYKTFAFVKIGNENNIKYRLLELITEGKVNLYVEEKTNTASNVFGPGSQQWDTTIYMVKKESESKLTVLGANKKKIAEYFKIVQA</sequence>
<dbReference type="EMBL" id="JBHUMD010000026">
    <property type="protein sequence ID" value="MFD2602845.1"/>
    <property type="molecule type" value="Genomic_DNA"/>
</dbReference>
<proteinExistence type="predicted"/>
<accession>A0ABW5NV68</accession>
<dbReference type="RefSeq" id="WP_379821305.1">
    <property type="nucleotide sequence ID" value="NZ_JBHUMD010000026.1"/>
</dbReference>
<organism evidence="1 2">
    <name type="scientific">Flavobacterium suzhouense</name>
    <dbReference type="NCBI Taxonomy" id="1529638"/>
    <lineage>
        <taxon>Bacteria</taxon>
        <taxon>Pseudomonadati</taxon>
        <taxon>Bacteroidota</taxon>
        <taxon>Flavobacteriia</taxon>
        <taxon>Flavobacteriales</taxon>
        <taxon>Flavobacteriaceae</taxon>
        <taxon>Flavobacterium</taxon>
    </lineage>
</organism>
<reference evidence="2" key="1">
    <citation type="journal article" date="2019" name="Int. J. Syst. Evol. Microbiol.">
        <title>The Global Catalogue of Microorganisms (GCM) 10K type strain sequencing project: providing services to taxonomists for standard genome sequencing and annotation.</title>
        <authorList>
            <consortium name="The Broad Institute Genomics Platform"/>
            <consortium name="The Broad Institute Genome Sequencing Center for Infectious Disease"/>
            <person name="Wu L."/>
            <person name="Ma J."/>
        </authorList>
    </citation>
    <scope>NUCLEOTIDE SEQUENCE [LARGE SCALE GENOMIC DNA]</scope>
    <source>
        <strain evidence="2">KCTC 42107</strain>
    </source>
</reference>
<name>A0ABW5NV68_9FLAO</name>
<protein>
    <submittedName>
        <fullName evidence="1">Uncharacterized protein</fullName>
    </submittedName>
</protein>
<evidence type="ECO:0000313" key="2">
    <source>
        <dbReference type="Proteomes" id="UP001597480"/>
    </source>
</evidence>